<feature type="compositionally biased region" description="Pro residues" evidence="1">
    <location>
        <begin position="326"/>
        <end position="345"/>
    </location>
</feature>
<organism evidence="3 4">
    <name type="scientific">Rhodofomes roseus</name>
    <dbReference type="NCBI Taxonomy" id="34475"/>
    <lineage>
        <taxon>Eukaryota</taxon>
        <taxon>Fungi</taxon>
        <taxon>Dikarya</taxon>
        <taxon>Basidiomycota</taxon>
        <taxon>Agaricomycotina</taxon>
        <taxon>Agaricomycetes</taxon>
        <taxon>Polyporales</taxon>
        <taxon>Rhodofomes</taxon>
    </lineage>
</organism>
<feature type="domain" description="C2H2-type" evidence="2">
    <location>
        <begin position="13"/>
        <end position="36"/>
    </location>
</feature>
<feature type="region of interest" description="Disordered" evidence="1">
    <location>
        <begin position="102"/>
        <end position="153"/>
    </location>
</feature>
<feature type="region of interest" description="Disordered" evidence="1">
    <location>
        <begin position="188"/>
        <end position="306"/>
    </location>
</feature>
<feature type="compositionally biased region" description="Polar residues" evidence="1">
    <location>
        <begin position="225"/>
        <end position="257"/>
    </location>
</feature>
<proteinExistence type="predicted"/>
<feature type="compositionally biased region" description="Polar residues" evidence="1">
    <location>
        <begin position="347"/>
        <end position="357"/>
    </location>
</feature>
<dbReference type="InterPro" id="IPR013087">
    <property type="entry name" value="Znf_C2H2_type"/>
</dbReference>
<name>A0ABQ8K8H8_9APHY</name>
<dbReference type="Proteomes" id="UP000814176">
    <property type="component" value="Unassembled WGS sequence"/>
</dbReference>
<feature type="compositionally biased region" description="Acidic residues" evidence="1">
    <location>
        <begin position="365"/>
        <end position="374"/>
    </location>
</feature>
<dbReference type="EMBL" id="JADCUA010000018">
    <property type="protein sequence ID" value="KAH9833597.1"/>
    <property type="molecule type" value="Genomic_DNA"/>
</dbReference>
<dbReference type="PROSITE" id="PS00028">
    <property type="entry name" value="ZINC_FINGER_C2H2_1"/>
    <property type="match status" value="1"/>
</dbReference>
<gene>
    <name evidence="3" type="ORF">C8Q71DRAFT_190244</name>
</gene>
<feature type="region of interest" description="Disordered" evidence="1">
    <location>
        <begin position="319"/>
        <end position="391"/>
    </location>
</feature>
<dbReference type="GeneID" id="71997597"/>
<accession>A0ABQ8K8H8</accession>
<comment type="caution">
    <text evidence="3">The sequence shown here is derived from an EMBL/GenBank/DDBJ whole genome shotgun (WGS) entry which is preliminary data.</text>
</comment>
<feature type="compositionally biased region" description="Low complexity" evidence="1">
    <location>
        <begin position="274"/>
        <end position="288"/>
    </location>
</feature>
<evidence type="ECO:0000313" key="3">
    <source>
        <dbReference type="EMBL" id="KAH9833597.1"/>
    </source>
</evidence>
<sequence length="391" mass="42236">MSLKEQERRLWTCRWNWCAQAFDHAPDLLDHLKKEHFSRILRVEKQDWDVYLRANEGCSGMTDSLLQAIPTQSTASADSSIPIAKAQSEREIFVHDHTNPAQPTEVSELEDDLASPFAQKPAPGSARESPSRGPPKDLRSPLPNSSHHFADYDAASSPITTPFASPLPPTPPLHARVADAINSAASKNVSALPLPRRKHVQPSPSPTPRHALPLPRRTGRVPAPASSQGSSVFGTSHSVNASADSSTSIQEVETQLTEGMAGSMLSQPGARAGSPLKQSVVQSQSSPVDPYPHPRTQARYDTQAYSNTDGDVAERRFSSGNMVISPGPPSSPPSQSPSRAQPPPTHSRLTSQFSSGTLVLRPDSEPPDAMDVDEGFWAPLRPRTQAAYPSQ</sequence>
<evidence type="ECO:0000256" key="1">
    <source>
        <dbReference type="SAM" id="MobiDB-lite"/>
    </source>
</evidence>
<keyword evidence="4" id="KW-1185">Reference proteome</keyword>
<evidence type="ECO:0000313" key="4">
    <source>
        <dbReference type="Proteomes" id="UP000814176"/>
    </source>
</evidence>
<protein>
    <recommendedName>
        <fullName evidence="2">C2H2-type domain-containing protein</fullName>
    </recommendedName>
</protein>
<dbReference type="RefSeq" id="XP_047776337.1">
    <property type="nucleotide sequence ID" value="XM_047916865.1"/>
</dbReference>
<evidence type="ECO:0000259" key="2">
    <source>
        <dbReference type="PROSITE" id="PS00028"/>
    </source>
</evidence>
<reference evidence="3 4" key="1">
    <citation type="journal article" date="2021" name="Environ. Microbiol.">
        <title>Gene family expansions and transcriptome signatures uncover fungal adaptations to wood decay.</title>
        <authorList>
            <person name="Hage H."/>
            <person name="Miyauchi S."/>
            <person name="Viragh M."/>
            <person name="Drula E."/>
            <person name="Min B."/>
            <person name="Chaduli D."/>
            <person name="Navarro D."/>
            <person name="Favel A."/>
            <person name="Norest M."/>
            <person name="Lesage-Meessen L."/>
            <person name="Balint B."/>
            <person name="Merenyi Z."/>
            <person name="de Eugenio L."/>
            <person name="Morin E."/>
            <person name="Martinez A.T."/>
            <person name="Baldrian P."/>
            <person name="Stursova M."/>
            <person name="Martinez M.J."/>
            <person name="Novotny C."/>
            <person name="Magnuson J.K."/>
            <person name="Spatafora J.W."/>
            <person name="Maurice S."/>
            <person name="Pangilinan J."/>
            <person name="Andreopoulos W."/>
            <person name="LaButti K."/>
            <person name="Hundley H."/>
            <person name="Na H."/>
            <person name="Kuo A."/>
            <person name="Barry K."/>
            <person name="Lipzen A."/>
            <person name="Henrissat B."/>
            <person name="Riley R."/>
            <person name="Ahrendt S."/>
            <person name="Nagy L.G."/>
            <person name="Grigoriev I.V."/>
            <person name="Martin F."/>
            <person name="Rosso M.N."/>
        </authorList>
    </citation>
    <scope>NUCLEOTIDE SEQUENCE [LARGE SCALE GENOMIC DNA]</scope>
    <source>
        <strain evidence="3 4">CIRM-BRFM 1785</strain>
    </source>
</reference>